<dbReference type="InterPro" id="IPR022398">
    <property type="entry name" value="Peptidase_S8_His-AS"/>
</dbReference>
<dbReference type="InterPro" id="IPR000209">
    <property type="entry name" value="Peptidase_S8/S53_dom"/>
</dbReference>
<name>A0ABX2ZR50_9BACI</name>
<dbReference type="PRINTS" id="PR00723">
    <property type="entry name" value="SUBTILISIN"/>
</dbReference>
<evidence type="ECO:0000256" key="2">
    <source>
        <dbReference type="ARBA" id="ARBA00022670"/>
    </source>
</evidence>
<dbReference type="InterPro" id="IPR023828">
    <property type="entry name" value="Peptidase_S8_Ser-AS"/>
</dbReference>
<feature type="active site" description="Charge relay system" evidence="5">
    <location>
        <position position="86"/>
    </location>
</feature>
<dbReference type="RefSeq" id="WP_069034366.1">
    <property type="nucleotide sequence ID" value="NZ_MDKC01000032.1"/>
</dbReference>
<gene>
    <name evidence="8" type="ORF">BED47_08000</name>
</gene>
<dbReference type="Proteomes" id="UP000094580">
    <property type="component" value="Unassembled WGS sequence"/>
</dbReference>
<evidence type="ECO:0000256" key="3">
    <source>
        <dbReference type="ARBA" id="ARBA00022801"/>
    </source>
</evidence>
<dbReference type="InterPro" id="IPR015500">
    <property type="entry name" value="Peptidase_S8_subtilisin-rel"/>
</dbReference>
<dbReference type="GO" id="GO:0008233">
    <property type="term" value="F:peptidase activity"/>
    <property type="evidence" value="ECO:0007669"/>
    <property type="project" value="UniProtKB-KW"/>
</dbReference>
<evidence type="ECO:0000256" key="1">
    <source>
        <dbReference type="ARBA" id="ARBA00011073"/>
    </source>
</evidence>
<accession>A0ABX2ZR50</accession>
<feature type="domain" description="Peptidase S8/S53" evidence="7">
    <location>
        <begin position="40"/>
        <end position="285"/>
    </location>
</feature>
<dbReference type="EMBL" id="MDKC01000032">
    <property type="protein sequence ID" value="ODG90972.1"/>
    <property type="molecule type" value="Genomic_DNA"/>
</dbReference>
<proteinExistence type="inferred from homology"/>
<dbReference type="PROSITE" id="PS00137">
    <property type="entry name" value="SUBTILASE_HIS"/>
    <property type="match status" value="1"/>
</dbReference>
<evidence type="ECO:0000256" key="4">
    <source>
        <dbReference type="ARBA" id="ARBA00022825"/>
    </source>
</evidence>
<organism evidence="8 9">
    <name type="scientific">Gottfriedia luciferensis</name>
    <dbReference type="NCBI Taxonomy" id="178774"/>
    <lineage>
        <taxon>Bacteria</taxon>
        <taxon>Bacillati</taxon>
        <taxon>Bacillota</taxon>
        <taxon>Bacilli</taxon>
        <taxon>Bacillales</taxon>
        <taxon>Bacillaceae</taxon>
        <taxon>Gottfriedia</taxon>
    </lineage>
</organism>
<dbReference type="SUPFAM" id="SSF52743">
    <property type="entry name" value="Subtilisin-like"/>
    <property type="match status" value="1"/>
</dbReference>
<dbReference type="PROSITE" id="PS00138">
    <property type="entry name" value="SUBTILASE_SER"/>
    <property type="match status" value="1"/>
</dbReference>
<dbReference type="PANTHER" id="PTHR43399:SF4">
    <property type="entry name" value="CELL WALL-ASSOCIATED PROTEASE"/>
    <property type="match status" value="1"/>
</dbReference>
<dbReference type="GO" id="GO:0006508">
    <property type="term" value="P:proteolysis"/>
    <property type="evidence" value="ECO:0007669"/>
    <property type="project" value="UniProtKB-KW"/>
</dbReference>
<dbReference type="PROSITE" id="PS51892">
    <property type="entry name" value="SUBTILASE"/>
    <property type="match status" value="1"/>
</dbReference>
<dbReference type="Gene3D" id="3.40.50.200">
    <property type="entry name" value="Peptidase S8/S53 domain"/>
    <property type="match status" value="1"/>
</dbReference>
<comment type="similarity">
    <text evidence="1 5 6">Belongs to the peptidase S8 family.</text>
</comment>
<dbReference type="InterPro" id="IPR051048">
    <property type="entry name" value="Peptidase_S8/S53_subtilisin"/>
</dbReference>
<protein>
    <submittedName>
        <fullName evidence="8">Serine protease</fullName>
    </submittedName>
</protein>
<dbReference type="PROSITE" id="PS00136">
    <property type="entry name" value="SUBTILASE_ASP"/>
    <property type="match status" value="1"/>
</dbReference>
<evidence type="ECO:0000256" key="6">
    <source>
        <dbReference type="RuleBase" id="RU003355"/>
    </source>
</evidence>
<comment type="caution">
    <text evidence="8">The sequence shown here is derived from an EMBL/GenBank/DDBJ whole genome shotgun (WGS) entry which is preliminary data.</text>
</comment>
<sequence>MSKFRLIPYKLEEVKGSTNEVPPGVRLIEAKSIWDKGCQGEDVVVAVIDTGCQTDHPELQERIIGGYNFTEDYGGDPNVFLDNNGHGTHVCGTIAASENGEGVVGVAPKAKLLVLKVLSGAGEGSIESIVQAIDYATNWKGSNGETVRVISMSLGGPEDDSSLHEAIQRAVEQNIAVVCAAGNEGDGDGSTNEYSYPGAYDEVIEVGSVSLQKRLSNFSNTNNEIDLVAPGEKILSTYPTNQYAVLSGTSMATPHVSGAIALLIQQFESENNEKITEPDLFELLISHTVPIGYSSFEEGHGLLNLGVNIPSKSPNVIK</sequence>
<keyword evidence="3 5" id="KW-0378">Hydrolase</keyword>
<evidence type="ECO:0000313" key="9">
    <source>
        <dbReference type="Proteomes" id="UP000094580"/>
    </source>
</evidence>
<evidence type="ECO:0000256" key="5">
    <source>
        <dbReference type="PROSITE-ProRule" id="PRU01240"/>
    </source>
</evidence>
<feature type="active site" description="Charge relay system" evidence="5">
    <location>
        <position position="250"/>
    </location>
</feature>
<dbReference type="Pfam" id="PF00082">
    <property type="entry name" value="Peptidase_S8"/>
    <property type="match status" value="1"/>
</dbReference>
<keyword evidence="9" id="KW-1185">Reference proteome</keyword>
<dbReference type="InterPro" id="IPR034202">
    <property type="entry name" value="Subtilisin_Carlsberg-like"/>
</dbReference>
<feature type="active site" description="Charge relay system" evidence="5">
    <location>
        <position position="49"/>
    </location>
</feature>
<keyword evidence="4 5" id="KW-0720">Serine protease</keyword>
<evidence type="ECO:0000259" key="7">
    <source>
        <dbReference type="Pfam" id="PF00082"/>
    </source>
</evidence>
<evidence type="ECO:0000313" key="8">
    <source>
        <dbReference type="EMBL" id="ODG90972.1"/>
    </source>
</evidence>
<dbReference type="PANTHER" id="PTHR43399">
    <property type="entry name" value="SUBTILISIN-RELATED"/>
    <property type="match status" value="1"/>
</dbReference>
<dbReference type="InterPro" id="IPR023827">
    <property type="entry name" value="Peptidase_S8_Asp-AS"/>
</dbReference>
<dbReference type="InterPro" id="IPR036852">
    <property type="entry name" value="Peptidase_S8/S53_dom_sf"/>
</dbReference>
<keyword evidence="2 5" id="KW-0645">Protease</keyword>
<dbReference type="CDD" id="cd07477">
    <property type="entry name" value="Peptidases_S8_Subtilisin_subset"/>
    <property type="match status" value="1"/>
</dbReference>
<reference evidence="8 9" key="1">
    <citation type="submission" date="2016-07" db="EMBL/GenBank/DDBJ databases">
        <authorList>
            <person name="Townsley L."/>
            <person name="Shank E.A."/>
        </authorList>
    </citation>
    <scope>NUCLEOTIDE SEQUENCE [LARGE SCALE GENOMIC DNA]</scope>
    <source>
        <strain evidence="8 9">CH01</strain>
    </source>
</reference>